<dbReference type="InterPro" id="IPR004179">
    <property type="entry name" value="Sec63-dom"/>
</dbReference>
<dbReference type="PANTHER" id="PTHR47835:SF3">
    <property type="entry name" value="HELICASE FOR MEIOSIS 1"/>
    <property type="match status" value="1"/>
</dbReference>
<dbReference type="Pfam" id="PF00271">
    <property type="entry name" value="Helicase_C"/>
    <property type="match status" value="1"/>
</dbReference>
<dbReference type="GO" id="GO:0005524">
    <property type="term" value="F:ATP binding"/>
    <property type="evidence" value="ECO:0007669"/>
    <property type="project" value="UniProtKB-KW"/>
</dbReference>
<evidence type="ECO:0000256" key="10">
    <source>
        <dbReference type="ARBA" id="ARBA00048988"/>
    </source>
</evidence>
<dbReference type="Proteomes" id="UP000019335">
    <property type="component" value="Chromosome 4"/>
</dbReference>
<dbReference type="SUPFAM" id="SSF52540">
    <property type="entry name" value="P-loop containing nucleoside triphosphate hydrolases"/>
    <property type="match status" value="1"/>
</dbReference>
<dbReference type="InterPro" id="IPR011545">
    <property type="entry name" value="DEAD/DEAH_box_helicase_dom"/>
</dbReference>
<dbReference type="Gene3D" id="1.10.3380.10">
    <property type="entry name" value="Sec63 N-terminal domain-like domain"/>
    <property type="match status" value="1"/>
</dbReference>
<dbReference type="PANTHER" id="PTHR47835">
    <property type="entry name" value="HFM1, ATP DEPENDENT DNA HELICASE HOMOLOG"/>
    <property type="match status" value="1"/>
</dbReference>
<dbReference type="InterPro" id="IPR057842">
    <property type="entry name" value="WH_MER3"/>
</dbReference>
<dbReference type="GO" id="GO:0043138">
    <property type="term" value="F:3'-5' DNA helicase activity"/>
    <property type="evidence" value="ECO:0007669"/>
    <property type="project" value="UniProtKB-EC"/>
</dbReference>
<evidence type="ECO:0000256" key="11">
    <source>
        <dbReference type="SAM" id="MobiDB-lite"/>
    </source>
</evidence>
<comment type="catalytic activity">
    <reaction evidence="8">
        <text>Couples ATP hydrolysis with the unwinding of duplex DNA by translocating in the 3'-5' direction.</text>
        <dbReference type="EC" id="5.6.2.4"/>
    </reaction>
</comment>
<dbReference type="EMBL" id="AZIL01000274">
    <property type="protein sequence ID" value="EWM28662.1"/>
    <property type="molecule type" value="Genomic_DNA"/>
</dbReference>
<accession>W7TR70</accession>
<dbReference type="GO" id="GO:0003676">
    <property type="term" value="F:nucleic acid binding"/>
    <property type="evidence" value="ECO:0007669"/>
    <property type="project" value="InterPro"/>
</dbReference>
<dbReference type="GO" id="GO:0051321">
    <property type="term" value="P:meiotic cell cycle"/>
    <property type="evidence" value="ECO:0007669"/>
    <property type="project" value="UniProtKB-KW"/>
</dbReference>
<proteinExistence type="inferred from homology"/>
<dbReference type="SMART" id="SM00490">
    <property type="entry name" value="HELICc"/>
    <property type="match status" value="1"/>
</dbReference>
<keyword evidence="3" id="KW-0378">Hydrolase</keyword>
<dbReference type="OrthoDB" id="5575at2759"/>
<protein>
    <recommendedName>
        <fullName evidence="9">DNA 3'-5' helicase</fullName>
        <ecNumber evidence="9">5.6.2.4</ecNumber>
    </recommendedName>
</protein>
<comment type="caution">
    <text evidence="14">The sequence shown here is derived from an EMBL/GenBank/DDBJ whole genome shotgun (WGS) entry which is preliminary data.</text>
</comment>
<dbReference type="Pfam" id="PF00270">
    <property type="entry name" value="DEAD"/>
    <property type="match status" value="1"/>
</dbReference>
<name>W7TR70_9STRA</name>
<feature type="domain" description="Helicase ATP-binding" evidence="12">
    <location>
        <begin position="71"/>
        <end position="262"/>
    </location>
</feature>
<dbReference type="Pfam" id="PF02889">
    <property type="entry name" value="Sec63"/>
    <property type="match status" value="1"/>
</dbReference>
<dbReference type="InterPro" id="IPR014001">
    <property type="entry name" value="Helicase_ATP-bd"/>
</dbReference>
<evidence type="ECO:0000256" key="4">
    <source>
        <dbReference type="ARBA" id="ARBA00022806"/>
    </source>
</evidence>
<dbReference type="InterPro" id="IPR027417">
    <property type="entry name" value="P-loop_NTPase"/>
</dbReference>
<dbReference type="Gene3D" id="1.10.10.10">
    <property type="entry name" value="Winged helix-like DNA-binding domain superfamily/Winged helix DNA-binding domain"/>
    <property type="match status" value="1"/>
</dbReference>
<dbReference type="InterPro" id="IPR001650">
    <property type="entry name" value="Helicase_C-like"/>
</dbReference>
<gene>
    <name evidence="14" type="ORF">Naga_100002g175</name>
</gene>
<evidence type="ECO:0000259" key="12">
    <source>
        <dbReference type="PROSITE" id="PS51192"/>
    </source>
</evidence>
<evidence type="ECO:0000256" key="6">
    <source>
        <dbReference type="ARBA" id="ARBA00023235"/>
    </source>
</evidence>
<comment type="similarity">
    <text evidence="1">Belongs to the helicase family. SKI2 subfamily.</text>
</comment>
<dbReference type="EC" id="5.6.2.4" evidence="9"/>
<evidence type="ECO:0000313" key="14">
    <source>
        <dbReference type="EMBL" id="EWM28662.1"/>
    </source>
</evidence>
<evidence type="ECO:0000256" key="2">
    <source>
        <dbReference type="ARBA" id="ARBA00022741"/>
    </source>
</evidence>
<evidence type="ECO:0000256" key="9">
    <source>
        <dbReference type="ARBA" id="ARBA00034808"/>
    </source>
</evidence>
<feature type="domain" description="Helicase C-terminal" evidence="13">
    <location>
        <begin position="296"/>
        <end position="501"/>
    </location>
</feature>
<keyword evidence="15" id="KW-1185">Reference proteome</keyword>
<dbReference type="CDD" id="cd18795">
    <property type="entry name" value="SF2_C_Ski2"/>
    <property type="match status" value="1"/>
</dbReference>
<evidence type="ECO:0000256" key="8">
    <source>
        <dbReference type="ARBA" id="ARBA00034617"/>
    </source>
</evidence>
<feature type="compositionally biased region" description="Basic and acidic residues" evidence="11">
    <location>
        <begin position="1"/>
        <end position="14"/>
    </location>
</feature>
<evidence type="ECO:0000256" key="7">
    <source>
        <dbReference type="ARBA" id="ARBA00023254"/>
    </source>
</evidence>
<keyword evidence="2" id="KW-0547">Nucleotide-binding</keyword>
<sequence length="709" mass="78013">MSHIDNTGEKKEQQLPHTTSKLESSMISGPNREPYSQPLGFAVDLDRELGGKFRNLWPYRILNEVQSAFWPVCFNTDHNVVIAAPTGVGKTMALEAAICRLLQEDEGTGNGRKTWKAVYVAPVKALCQQRLVDWQRRFETRFGLKCAELTGDSAGMREVAASQIILTTPEKFDAVSRDWRDNLYLLGSVRLVLIDEAHFLGEDPRGSALEALICRLRVMKSHKVIMDKGLPASKLRILAASATLPNVEDIGRWLEAPPEATFNFDYTHRPVPLEIHVLGYANASNPFLFQRTLEGRAPEVIGRYSEGKATLVFCGSKKGAEALATKLAEAGSGLGLGNKQLGRGGMQGRSQQRLEAERFSNIQNHKLKDLLLTSDGAVAFHHAGLTAEDRTCVETLFQQGVVRTLCSTSTLAQGINSPAFLAIILGTTFWRGAGTGYEDLPVSAVLQMIGRAGRPGNDDRGVAVIMTSKEKELMYMSMAEGQEVVESQLPARFHESLNAEVCSNVISDLGGAIRWLRSTFLWVRAHRNPDYYTALLPRGTICRDADNSIGEYLKAYMLRILAELQAENVLRLEKTVGLSRDGAPIDNLETENIVPLVAGRVMSKTLVSFETIKVLRAVPSDASLEALLYACCGCPEVCNPVRKAEKRPLNDLLKRVRFSKGLGIKKCTHPSHKAFVLVQACLGNLEIVDFTLKVSDNPMCLISSVCAEE</sequence>
<keyword evidence="5" id="KW-0067">ATP-binding</keyword>
<dbReference type="GO" id="GO:0016787">
    <property type="term" value="F:hydrolase activity"/>
    <property type="evidence" value="ECO:0007669"/>
    <property type="project" value="UniProtKB-KW"/>
</dbReference>
<evidence type="ECO:0000256" key="5">
    <source>
        <dbReference type="ARBA" id="ARBA00022840"/>
    </source>
</evidence>
<dbReference type="SMART" id="SM00487">
    <property type="entry name" value="DEXDc"/>
    <property type="match status" value="1"/>
</dbReference>
<dbReference type="Gene3D" id="3.40.50.300">
    <property type="entry name" value="P-loop containing nucleotide triphosphate hydrolases"/>
    <property type="match status" value="2"/>
</dbReference>
<keyword evidence="4 14" id="KW-0347">Helicase</keyword>
<feature type="region of interest" description="Disordered" evidence="11">
    <location>
        <begin position="1"/>
        <end position="30"/>
    </location>
</feature>
<feature type="compositionally biased region" description="Polar residues" evidence="11">
    <location>
        <begin position="15"/>
        <end position="28"/>
    </location>
</feature>
<keyword evidence="7" id="KW-0469">Meiosis</keyword>
<evidence type="ECO:0000259" key="13">
    <source>
        <dbReference type="PROSITE" id="PS51194"/>
    </source>
</evidence>
<dbReference type="AlphaFoldDB" id="W7TR70"/>
<dbReference type="PROSITE" id="PS51194">
    <property type="entry name" value="HELICASE_CTER"/>
    <property type="match status" value="1"/>
</dbReference>
<evidence type="ECO:0000256" key="3">
    <source>
        <dbReference type="ARBA" id="ARBA00022801"/>
    </source>
</evidence>
<dbReference type="InterPro" id="IPR052247">
    <property type="entry name" value="Meiotic_Crossover_Helicase"/>
</dbReference>
<organism evidence="14 15">
    <name type="scientific">Nannochloropsis gaditana</name>
    <dbReference type="NCBI Taxonomy" id="72520"/>
    <lineage>
        <taxon>Eukaryota</taxon>
        <taxon>Sar</taxon>
        <taxon>Stramenopiles</taxon>
        <taxon>Ochrophyta</taxon>
        <taxon>Eustigmatophyceae</taxon>
        <taxon>Eustigmatales</taxon>
        <taxon>Monodopsidaceae</taxon>
        <taxon>Nannochloropsis</taxon>
    </lineage>
</organism>
<evidence type="ECO:0000256" key="1">
    <source>
        <dbReference type="ARBA" id="ARBA00010140"/>
    </source>
</evidence>
<dbReference type="PROSITE" id="PS51192">
    <property type="entry name" value="HELICASE_ATP_BIND_1"/>
    <property type="match status" value="1"/>
</dbReference>
<dbReference type="InterPro" id="IPR036388">
    <property type="entry name" value="WH-like_DNA-bd_sf"/>
</dbReference>
<evidence type="ECO:0000313" key="15">
    <source>
        <dbReference type="Proteomes" id="UP000019335"/>
    </source>
</evidence>
<reference evidence="14 15" key="1">
    <citation type="journal article" date="2014" name="Mol. Plant">
        <title>Chromosome Scale Genome Assembly and Transcriptome Profiling of Nannochloropsis gaditana in Nitrogen Depletion.</title>
        <authorList>
            <person name="Corteggiani Carpinelli E."/>
            <person name="Telatin A."/>
            <person name="Vitulo N."/>
            <person name="Forcato C."/>
            <person name="D'Angelo M."/>
            <person name="Schiavon R."/>
            <person name="Vezzi A."/>
            <person name="Giacometti G.M."/>
            <person name="Morosinotto T."/>
            <person name="Valle G."/>
        </authorList>
    </citation>
    <scope>NUCLEOTIDE SEQUENCE [LARGE SCALE GENOMIC DNA]</scope>
    <source>
        <strain evidence="14 15">B-31</strain>
    </source>
</reference>
<comment type="catalytic activity">
    <reaction evidence="10">
        <text>ATP + H2O = ADP + phosphate + H(+)</text>
        <dbReference type="Rhea" id="RHEA:13065"/>
        <dbReference type="ChEBI" id="CHEBI:15377"/>
        <dbReference type="ChEBI" id="CHEBI:15378"/>
        <dbReference type="ChEBI" id="CHEBI:30616"/>
        <dbReference type="ChEBI" id="CHEBI:43474"/>
        <dbReference type="ChEBI" id="CHEBI:456216"/>
        <dbReference type="EC" id="5.6.2.4"/>
    </reaction>
</comment>
<keyword evidence="6" id="KW-0413">Isomerase</keyword>
<dbReference type="Pfam" id="PF23445">
    <property type="entry name" value="WHD_SNRNP200"/>
    <property type="match status" value="1"/>
</dbReference>